<dbReference type="OMA" id="HEVEEPI"/>
<dbReference type="RefSeq" id="XP_013417804.1">
    <property type="nucleotide sequence ID" value="XM_013562350.1"/>
</dbReference>
<dbReference type="InterPro" id="IPR004878">
    <property type="entry name" value="Otopetrin"/>
</dbReference>
<evidence type="ECO:0000256" key="2">
    <source>
        <dbReference type="ARBA" id="ARBA00006513"/>
    </source>
</evidence>
<keyword evidence="4" id="KW-1003">Cell membrane</keyword>
<feature type="transmembrane region" description="Helical" evidence="12">
    <location>
        <begin position="423"/>
        <end position="446"/>
    </location>
</feature>
<evidence type="ECO:0000256" key="7">
    <source>
        <dbReference type="ARBA" id="ARBA00022989"/>
    </source>
</evidence>
<feature type="transmembrane region" description="Helical" evidence="12">
    <location>
        <begin position="349"/>
        <end position="373"/>
    </location>
</feature>
<dbReference type="OrthoDB" id="6429739at2759"/>
<evidence type="ECO:0000256" key="1">
    <source>
        <dbReference type="ARBA" id="ARBA00004651"/>
    </source>
</evidence>
<keyword evidence="9 12" id="KW-0472">Membrane</keyword>
<evidence type="ECO:0000256" key="11">
    <source>
        <dbReference type="SAM" id="MobiDB-lite"/>
    </source>
</evidence>
<keyword evidence="8" id="KW-0406">Ion transport</keyword>
<dbReference type="GO" id="GO:0015252">
    <property type="term" value="F:proton channel activity"/>
    <property type="evidence" value="ECO:0007669"/>
    <property type="project" value="InterPro"/>
</dbReference>
<evidence type="ECO:0000313" key="13">
    <source>
        <dbReference type="Proteomes" id="UP000085678"/>
    </source>
</evidence>
<evidence type="ECO:0000256" key="5">
    <source>
        <dbReference type="ARBA" id="ARBA00022692"/>
    </source>
</evidence>
<evidence type="ECO:0000256" key="6">
    <source>
        <dbReference type="ARBA" id="ARBA00022781"/>
    </source>
</evidence>
<protein>
    <submittedName>
        <fullName evidence="14">Uncharacterized protein LOC106178945</fullName>
    </submittedName>
</protein>
<comment type="similarity">
    <text evidence="2">Belongs to the otopetrin family.</text>
</comment>
<dbReference type="InParanoid" id="A0A1S3K5U6"/>
<dbReference type="PANTHER" id="PTHR21522">
    <property type="entry name" value="PROTON CHANNEL OTOP"/>
    <property type="match status" value="1"/>
</dbReference>
<dbReference type="Pfam" id="PF03189">
    <property type="entry name" value="Otopetrin"/>
    <property type="match status" value="1"/>
</dbReference>
<keyword evidence="13" id="KW-1185">Reference proteome</keyword>
<dbReference type="KEGG" id="lak:106178945"/>
<feature type="transmembrane region" description="Helical" evidence="12">
    <location>
        <begin position="203"/>
        <end position="226"/>
    </location>
</feature>
<keyword evidence="5 12" id="KW-0812">Transmembrane</keyword>
<evidence type="ECO:0000256" key="4">
    <source>
        <dbReference type="ARBA" id="ARBA00022475"/>
    </source>
</evidence>
<feature type="transmembrane region" description="Helical" evidence="12">
    <location>
        <begin position="51"/>
        <end position="71"/>
    </location>
</feature>
<keyword evidence="7 12" id="KW-1133">Transmembrane helix</keyword>
<dbReference type="PANTHER" id="PTHR21522:SF32">
    <property type="entry name" value="OTOPETRIN-2"/>
    <property type="match status" value="1"/>
</dbReference>
<reference evidence="14" key="1">
    <citation type="submission" date="2025-08" db="UniProtKB">
        <authorList>
            <consortium name="RefSeq"/>
        </authorList>
    </citation>
    <scope>IDENTIFICATION</scope>
    <source>
        <tissue evidence="14">Gonads</tissue>
    </source>
</reference>
<feature type="transmembrane region" description="Helical" evidence="12">
    <location>
        <begin position="173"/>
        <end position="191"/>
    </location>
</feature>
<dbReference type="AlphaFoldDB" id="A0A1S3K5U6"/>
<dbReference type="STRING" id="7574.A0A1S3K5U6"/>
<evidence type="ECO:0000256" key="9">
    <source>
        <dbReference type="ARBA" id="ARBA00023136"/>
    </source>
</evidence>
<gene>
    <name evidence="14" type="primary">LOC106178945</name>
</gene>
<proteinExistence type="inferred from homology"/>
<evidence type="ECO:0000313" key="14">
    <source>
        <dbReference type="RefSeq" id="XP_013417804.1"/>
    </source>
</evidence>
<feature type="transmembrane region" description="Helical" evidence="12">
    <location>
        <begin position="261"/>
        <end position="281"/>
    </location>
</feature>
<evidence type="ECO:0000256" key="10">
    <source>
        <dbReference type="ARBA" id="ARBA00023303"/>
    </source>
</evidence>
<keyword evidence="6" id="KW-0375">Hydrogen ion transport</keyword>
<feature type="transmembrane region" description="Helical" evidence="12">
    <location>
        <begin position="510"/>
        <end position="532"/>
    </location>
</feature>
<feature type="transmembrane region" description="Helical" evidence="12">
    <location>
        <begin position="20"/>
        <end position="39"/>
    </location>
</feature>
<keyword evidence="3" id="KW-0813">Transport</keyword>
<feature type="transmembrane region" description="Helical" evidence="12">
    <location>
        <begin position="314"/>
        <end position="337"/>
    </location>
</feature>
<sequence length="542" mass="60166">MASAKAPSRRYKSRDFCGLYSVFTISAGLVFPLALAFSSSRHITAVCLEVFQGYLYLVSIGYLIYVFLHYLHVKDPEKPRQVAYHENKVHLDHADKDEDGFSNGATSSKESPKKSVASGEEELPAVHYGGEGLTLYLRIGAIIFGFGGFLYDILKIIEFGTEVSRGCKPSTNIVSTVINPIFVIVQTYFIFRFHKIVVTKKKGLANFGFSHVAATNACVFVAYSILDTEDDFRESLKETADNSTPNECSRLQSLFDRASPFLYPCVLEYSIIGAALMYTIYKSIGEPPEDEFERQERERDKQLKSRALKDHVPSVIGGILGLGVGLVTVIMITIYMVVFEDSDTGNDVIGVDIIASLDILLLALAGISVIIGFVWMKDLKYMGMEIDTLDDNLLLVSTAGVFVNGLFLLLSVVSSIGEAETSTVIPILFLCVMGMTQATAQFVFITDSSRRVPDVKTPYSTHAAHRRGRGLIVFLMACNLCIWAVNTLAVKRVEKITIFNDFYGTLPWMILYNLTVPVVIFFRFHSAAVLAISWKNAFVKKD</sequence>
<feature type="region of interest" description="Disordered" evidence="11">
    <location>
        <begin position="94"/>
        <end position="118"/>
    </location>
</feature>
<dbReference type="GO" id="GO:0005886">
    <property type="term" value="C:plasma membrane"/>
    <property type="evidence" value="ECO:0007669"/>
    <property type="project" value="UniProtKB-SubCell"/>
</dbReference>
<organism evidence="13 14">
    <name type="scientific">Lingula anatina</name>
    <name type="common">Brachiopod</name>
    <name type="synonym">Lingula unguis</name>
    <dbReference type="NCBI Taxonomy" id="7574"/>
    <lineage>
        <taxon>Eukaryota</taxon>
        <taxon>Metazoa</taxon>
        <taxon>Spiralia</taxon>
        <taxon>Lophotrochozoa</taxon>
        <taxon>Brachiopoda</taxon>
        <taxon>Linguliformea</taxon>
        <taxon>Lingulata</taxon>
        <taxon>Lingulida</taxon>
        <taxon>Linguloidea</taxon>
        <taxon>Lingulidae</taxon>
        <taxon>Lingula</taxon>
    </lineage>
</organism>
<name>A0A1S3K5U6_LINAN</name>
<feature type="transmembrane region" description="Helical" evidence="12">
    <location>
        <begin position="393"/>
        <end position="417"/>
    </location>
</feature>
<feature type="transmembrane region" description="Helical" evidence="12">
    <location>
        <begin position="135"/>
        <end position="153"/>
    </location>
</feature>
<dbReference type="Proteomes" id="UP000085678">
    <property type="component" value="Unplaced"/>
</dbReference>
<feature type="transmembrane region" description="Helical" evidence="12">
    <location>
        <begin position="471"/>
        <end position="490"/>
    </location>
</feature>
<comment type="subcellular location">
    <subcellularLocation>
        <location evidence="1">Cell membrane</location>
        <topology evidence="1">Multi-pass membrane protein</topology>
    </subcellularLocation>
</comment>
<dbReference type="GeneID" id="106178945"/>
<accession>A0A1S3K5U6</accession>
<evidence type="ECO:0000256" key="8">
    <source>
        <dbReference type="ARBA" id="ARBA00023065"/>
    </source>
</evidence>
<keyword evidence="10" id="KW-0407">Ion channel</keyword>
<evidence type="ECO:0000256" key="12">
    <source>
        <dbReference type="SAM" id="Phobius"/>
    </source>
</evidence>
<evidence type="ECO:0000256" key="3">
    <source>
        <dbReference type="ARBA" id="ARBA00022448"/>
    </source>
</evidence>